<dbReference type="EMBL" id="WVHT01000003">
    <property type="protein sequence ID" value="MXV50815.1"/>
    <property type="molecule type" value="Genomic_DNA"/>
</dbReference>
<evidence type="ECO:0000256" key="1">
    <source>
        <dbReference type="SAM" id="Phobius"/>
    </source>
</evidence>
<gene>
    <name evidence="2" type="ORF">GS399_07500</name>
</gene>
<keyword evidence="3" id="KW-1185">Reference proteome</keyword>
<sequence>MTHSTNDIIQNWKTAWRFKNLLTGVLLCGAVSFAIFIILRRFISVPSAAFFVVFISGFASYIFTYPFWKINNRFITSYLDVNFPKLEESTALLQKQKEDMSLLERLQFQKVYSEIDQINRPAKFYLPERSVLIISSIAIVLGLILLKTATLRSTPGSPMIQHQSNQKKETILPEIESNYVVVTPPSYTGKSLSKQSEFSLQILSGSVVRWTVKTNEEVKKVAFLFNTGKVSNLRKTLAGEWTFTEKFTRTGFYQLSINGKLSDFYQIEVVQDNAPFIKVIKPKPYSMIDFGQPEKVATQITISDDYGISNAYISATIASGSGEAVKFKEQQLSFNTGFSASGKSYDLLKIIDLKSLGMVPGDELYFYVKAVDNHQQESRSDVMIISIADTARLMSMDGMVTSLDVKPELFRSQRQIIIETEQLLRSKDTISAADFKKKSNDLGIDQQLLRLRYGKFLGEENENSIGEHDHGDEHHEDGANEIGNAGAIMDAYAHKHDQAEDATFFEPETKKQLKETLTQMWNSELRLRTFKPAEALPYEYKALRLLKDLQQKSRVYVAKTSTKLPPLKPAEKRLTGDLSKITDPIIKNQITESGSLTAMVRKASEALQRLQQKKALPKQAYASLREFNVLLTEKAGTQPSVYLPAVASLRRIIGFAGQPYKISSVDFIIAEQALQKALSPAASIPQRDADKADVSLSKEYYKSLSRMNP</sequence>
<organism evidence="2 3">
    <name type="scientific">Hufsiella arboris</name>
    <dbReference type="NCBI Taxonomy" id="2695275"/>
    <lineage>
        <taxon>Bacteria</taxon>
        <taxon>Pseudomonadati</taxon>
        <taxon>Bacteroidota</taxon>
        <taxon>Sphingobacteriia</taxon>
        <taxon>Sphingobacteriales</taxon>
        <taxon>Sphingobacteriaceae</taxon>
        <taxon>Hufsiella</taxon>
    </lineage>
</organism>
<evidence type="ECO:0008006" key="4">
    <source>
        <dbReference type="Google" id="ProtNLM"/>
    </source>
</evidence>
<reference evidence="2 3" key="1">
    <citation type="submission" date="2019-11" db="EMBL/GenBank/DDBJ databases">
        <title>Pedobacter sp. HMF7647 Genome sequencing and assembly.</title>
        <authorList>
            <person name="Kang H."/>
            <person name="Kim H."/>
            <person name="Joh K."/>
        </authorList>
    </citation>
    <scope>NUCLEOTIDE SEQUENCE [LARGE SCALE GENOMIC DNA]</scope>
    <source>
        <strain evidence="2 3">HMF7647</strain>
    </source>
</reference>
<proteinExistence type="predicted"/>
<feature type="transmembrane region" description="Helical" evidence="1">
    <location>
        <begin position="21"/>
        <end position="43"/>
    </location>
</feature>
<keyword evidence="1" id="KW-1133">Transmembrane helix</keyword>
<protein>
    <recommendedName>
        <fullName evidence="4">DUF4175 family protein</fullName>
    </recommendedName>
</protein>
<dbReference type="AlphaFoldDB" id="A0A7K1Y8A4"/>
<feature type="transmembrane region" description="Helical" evidence="1">
    <location>
        <begin position="130"/>
        <end position="149"/>
    </location>
</feature>
<evidence type="ECO:0000313" key="2">
    <source>
        <dbReference type="EMBL" id="MXV50815.1"/>
    </source>
</evidence>
<dbReference type="Proteomes" id="UP000466586">
    <property type="component" value="Unassembled WGS sequence"/>
</dbReference>
<comment type="caution">
    <text evidence="2">The sequence shown here is derived from an EMBL/GenBank/DDBJ whole genome shotgun (WGS) entry which is preliminary data.</text>
</comment>
<keyword evidence="1" id="KW-0812">Transmembrane</keyword>
<feature type="transmembrane region" description="Helical" evidence="1">
    <location>
        <begin position="49"/>
        <end position="68"/>
    </location>
</feature>
<keyword evidence="1" id="KW-0472">Membrane</keyword>
<dbReference type="RefSeq" id="WP_160844004.1">
    <property type="nucleotide sequence ID" value="NZ_WVHT01000003.1"/>
</dbReference>
<evidence type="ECO:0000313" key="3">
    <source>
        <dbReference type="Proteomes" id="UP000466586"/>
    </source>
</evidence>
<accession>A0A7K1Y8A4</accession>
<name>A0A7K1Y8A4_9SPHI</name>